<dbReference type="GO" id="GO:0008193">
    <property type="term" value="F:tRNA guanylyltransferase activity"/>
    <property type="evidence" value="ECO:0007669"/>
    <property type="project" value="InterPro"/>
</dbReference>
<dbReference type="InterPro" id="IPR038469">
    <property type="entry name" value="tRNAHis_GuaTrfase_Thg1_sf"/>
</dbReference>
<dbReference type="PANTHER" id="PTHR12729:SF6">
    <property type="entry name" value="TRNA(HIS) GUANYLYLTRANSFERASE-RELATED"/>
    <property type="match status" value="1"/>
</dbReference>
<evidence type="ECO:0000259" key="1">
    <source>
        <dbReference type="Pfam" id="PF04446"/>
    </source>
</evidence>
<accession>A0A9Q4KTP7</accession>
<name>A0A9Q4KTP7_9EURY</name>
<comment type="caution">
    <text evidence="2">The sequence shown here is derived from an EMBL/GenBank/DDBJ whole genome shotgun (WGS) entry which is preliminary data.</text>
</comment>
<reference evidence="2" key="1">
    <citation type="submission" date="2022-01" db="EMBL/GenBank/DDBJ databases">
        <title>Draft genome of Methanogenium marinum DSM 15558.</title>
        <authorList>
            <person name="Chen S.-C."/>
            <person name="You Y.-T."/>
        </authorList>
    </citation>
    <scope>NUCLEOTIDE SEQUENCE</scope>
    <source>
        <strain evidence="2">DSM 15558</strain>
    </source>
</reference>
<dbReference type="InterPro" id="IPR007537">
    <property type="entry name" value="tRNAHis_GuaTrfase_Thg1"/>
</dbReference>
<proteinExistence type="predicted"/>
<dbReference type="PANTHER" id="PTHR12729">
    <property type="entry name" value="TRNA(HIS) GUANYLYLTRANSFERASE-RELATED"/>
    <property type="match status" value="1"/>
</dbReference>
<dbReference type="GO" id="GO:0000287">
    <property type="term" value="F:magnesium ion binding"/>
    <property type="evidence" value="ECO:0007669"/>
    <property type="project" value="InterPro"/>
</dbReference>
<evidence type="ECO:0000313" key="3">
    <source>
        <dbReference type="Proteomes" id="UP001143747"/>
    </source>
</evidence>
<keyword evidence="3" id="KW-1185">Reference proteome</keyword>
<gene>
    <name evidence="2" type="ORF">L0665_05495</name>
</gene>
<organism evidence="2 3">
    <name type="scientific">Methanogenium marinum</name>
    <dbReference type="NCBI Taxonomy" id="348610"/>
    <lineage>
        <taxon>Archaea</taxon>
        <taxon>Methanobacteriati</taxon>
        <taxon>Methanobacteriota</taxon>
        <taxon>Stenosarchaea group</taxon>
        <taxon>Methanomicrobia</taxon>
        <taxon>Methanomicrobiales</taxon>
        <taxon>Methanomicrobiaceae</taxon>
        <taxon>Methanogenium</taxon>
    </lineage>
</organism>
<dbReference type="GO" id="GO:0006400">
    <property type="term" value="P:tRNA modification"/>
    <property type="evidence" value="ECO:0007669"/>
    <property type="project" value="InterPro"/>
</dbReference>
<dbReference type="AlphaFoldDB" id="A0A9Q4KTP7"/>
<dbReference type="EMBL" id="JAKELO010000002">
    <property type="protein sequence ID" value="MDE4908063.1"/>
    <property type="molecule type" value="Genomic_DNA"/>
</dbReference>
<dbReference type="Proteomes" id="UP001143747">
    <property type="component" value="Unassembled WGS sequence"/>
</dbReference>
<protein>
    <submittedName>
        <fullName evidence="2">tRNA 5'-guanylyltransferase</fullName>
    </submittedName>
</protein>
<evidence type="ECO:0000313" key="2">
    <source>
        <dbReference type="EMBL" id="MDE4908063.1"/>
    </source>
</evidence>
<feature type="domain" description="tRNAHis guanylyltransferase catalytic" evidence="1">
    <location>
        <begin position="13"/>
        <end position="117"/>
    </location>
</feature>
<sequence>MQDREIFSKLSIFPPFVVRLDGRAFHRFTRDMGFEKPYDRRFSDAMAVVSEQLLSSSGLEPSFAYTFSDEISLFFPRVPFNGRVEKIDSVCASYAASALTLALRLDTPVAFDSRVIVADVPATIAYMAMRQREAWRNHINGYCQHALIDEGMTAVQAARVLRGMKGPGMHEMMFGRGINLAKTPAWERRGIACYRTEIIKEGYNPVTDEKVTTTRRVVVQDDALPLFGEPEGDAWLRSHLSLV</sequence>
<dbReference type="Gene3D" id="3.30.70.3000">
    <property type="match status" value="1"/>
</dbReference>
<dbReference type="Pfam" id="PF04446">
    <property type="entry name" value="Thg1"/>
    <property type="match status" value="1"/>
</dbReference>
<dbReference type="InterPro" id="IPR024956">
    <property type="entry name" value="tRNAHis_GuaTrfase_cat"/>
</dbReference>